<feature type="domain" description="Potassium channel" evidence="11">
    <location>
        <begin position="224"/>
        <end position="301"/>
    </location>
</feature>
<evidence type="ECO:0000256" key="5">
    <source>
        <dbReference type="ARBA" id="ARBA00022989"/>
    </source>
</evidence>
<dbReference type="EMBL" id="CADEAL010004482">
    <property type="protein sequence ID" value="CAB1460525.1"/>
    <property type="molecule type" value="Genomic_DNA"/>
</dbReference>
<evidence type="ECO:0000256" key="7">
    <source>
        <dbReference type="ARBA" id="ARBA00023136"/>
    </source>
</evidence>
<evidence type="ECO:0000256" key="2">
    <source>
        <dbReference type="ARBA" id="ARBA00022448"/>
    </source>
</evidence>
<feature type="transmembrane region" description="Helical" evidence="10">
    <location>
        <begin position="275"/>
        <end position="296"/>
    </location>
</feature>
<keyword evidence="13" id="KW-1185">Reference proteome</keyword>
<evidence type="ECO:0000256" key="4">
    <source>
        <dbReference type="ARBA" id="ARBA00022958"/>
    </source>
</evidence>
<evidence type="ECO:0000256" key="3">
    <source>
        <dbReference type="ARBA" id="ARBA00022692"/>
    </source>
</evidence>
<evidence type="ECO:0000256" key="9">
    <source>
        <dbReference type="RuleBase" id="RU003857"/>
    </source>
</evidence>
<dbReference type="Pfam" id="PF07885">
    <property type="entry name" value="Ion_trans_2"/>
    <property type="match status" value="1"/>
</dbReference>
<dbReference type="Proteomes" id="UP001153269">
    <property type="component" value="Unassembled WGS sequence"/>
</dbReference>
<dbReference type="GO" id="GO:0022841">
    <property type="term" value="F:potassium ion leak channel activity"/>
    <property type="evidence" value="ECO:0007669"/>
    <property type="project" value="TreeGrafter"/>
</dbReference>
<evidence type="ECO:0000259" key="11">
    <source>
        <dbReference type="Pfam" id="PF07885"/>
    </source>
</evidence>
<dbReference type="InterPro" id="IPR003280">
    <property type="entry name" value="2pore_dom_K_chnl"/>
</dbReference>
<evidence type="ECO:0000256" key="6">
    <source>
        <dbReference type="ARBA" id="ARBA00023065"/>
    </source>
</evidence>
<keyword evidence="2 9" id="KW-0813">Transport</keyword>
<dbReference type="GO" id="GO:0030322">
    <property type="term" value="P:stabilization of membrane potential"/>
    <property type="evidence" value="ECO:0007669"/>
    <property type="project" value="TreeGrafter"/>
</dbReference>
<feature type="transmembrane region" description="Helical" evidence="10">
    <location>
        <begin position="153"/>
        <end position="172"/>
    </location>
</feature>
<evidence type="ECO:0000256" key="1">
    <source>
        <dbReference type="ARBA" id="ARBA00004141"/>
    </source>
</evidence>
<feature type="transmembrane region" description="Helical" evidence="10">
    <location>
        <begin position="128"/>
        <end position="147"/>
    </location>
</feature>
<keyword evidence="7 10" id="KW-0472">Membrane</keyword>
<feature type="transmembrane region" description="Helical" evidence="10">
    <location>
        <begin position="101"/>
        <end position="121"/>
    </location>
</feature>
<dbReference type="Gene3D" id="1.10.287.70">
    <property type="match status" value="1"/>
</dbReference>
<feature type="transmembrane region" description="Helical" evidence="10">
    <location>
        <begin position="214"/>
        <end position="238"/>
    </location>
</feature>
<name>A0A9N7W535_PLEPL</name>
<organism evidence="12 13">
    <name type="scientific">Pleuronectes platessa</name>
    <name type="common">European plaice</name>
    <dbReference type="NCBI Taxonomy" id="8262"/>
    <lineage>
        <taxon>Eukaryota</taxon>
        <taxon>Metazoa</taxon>
        <taxon>Chordata</taxon>
        <taxon>Craniata</taxon>
        <taxon>Vertebrata</taxon>
        <taxon>Euteleostomi</taxon>
        <taxon>Actinopterygii</taxon>
        <taxon>Neopterygii</taxon>
        <taxon>Teleostei</taxon>
        <taxon>Neoteleostei</taxon>
        <taxon>Acanthomorphata</taxon>
        <taxon>Carangaria</taxon>
        <taxon>Pleuronectiformes</taxon>
        <taxon>Pleuronectoidei</taxon>
        <taxon>Pleuronectidae</taxon>
        <taxon>Pleuronectes</taxon>
    </lineage>
</organism>
<keyword evidence="3 9" id="KW-0812">Transmembrane</keyword>
<keyword evidence="4" id="KW-0630">Potassium</keyword>
<dbReference type="GO" id="GO:0015271">
    <property type="term" value="F:outward rectifier potassium channel activity"/>
    <property type="evidence" value="ECO:0007669"/>
    <property type="project" value="TreeGrafter"/>
</dbReference>
<dbReference type="AlphaFoldDB" id="A0A9N7W535"/>
<gene>
    <name evidence="12" type="ORF">PLEPLA_LOCUS48376</name>
</gene>
<dbReference type="SUPFAM" id="SSF81324">
    <property type="entry name" value="Voltage-gated potassium channels"/>
    <property type="match status" value="2"/>
</dbReference>
<feature type="transmembrane region" description="Helical" evidence="10">
    <location>
        <begin position="244"/>
        <end position="263"/>
    </location>
</feature>
<sequence length="419" mass="47473">MKKESGYCCLSLIPSRDTARLYLLGLLIALYMLAGAAIFSSLERPAELQAHQLWEKRLKDFIREHEVSRDDLKMLLCYYEEGRTAGIRTDGGRALWDMSGAFYFVGTVVSTIVYAETFLPAENKRETIAVLLFQSHSGFGVTAPSTVAGKVLLVFYGLLGCSATLLFFNLFLERVITFLSLQLFWCHRRRSRDIGAAEGRASEGKRNEEWKPSVHHVTLVLFVVVLLVACGAASIYAAMEGWNYFESLYFCFVAFSTVGFGDFVSSQREHHEDTWAYQVVNCLLMLLGVCCTYSLFNAISVIIKLGLDRMLRTLAQVYRGICHFRLQLRLLFKPTYSDSETTMCYSEDDTPHRKPLQTVSSSAHSMLWRSRAPSAIGPWSGHLGFICYLTKQHFDDTVRRQNVSQCPRRVVPVSRAVLF</sequence>
<dbReference type="PANTHER" id="PTHR11003">
    <property type="entry name" value="POTASSIUM CHANNEL, SUBFAMILY K"/>
    <property type="match status" value="1"/>
</dbReference>
<dbReference type="InterPro" id="IPR013099">
    <property type="entry name" value="K_chnl_dom"/>
</dbReference>
<proteinExistence type="inferred from homology"/>
<evidence type="ECO:0000313" key="13">
    <source>
        <dbReference type="Proteomes" id="UP001153269"/>
    </source>
</evidence>
<keyword evidence="5 10" id="KW-1133">Transmembrane helix</keyword>
<feature type="transmembrane region" description="Helical" evidence="10">
    <location>
        <begin position="21"/>
        <end position="42"/>
    </location>
</feature>
<accession>A0A9N7W535</accession>
<reference evidence="12" key="1">
    <citation type="submission" date="2020-03" db="EMBL/GenBank/DDBJ databases">
        <authorList>
            <person name="Weist P."/>
        </authorList>
    </citation>
    <scope>NUCLEOTIDE SEQUENCE</scope>
</reference>
<evidence type="ECO:0000256" key="10">
    <source>
        <dbReference type="SAM" id="Phobius"/>
    </source>
</evidence>
<protein>
    <recommendedName>
        <fullName evidence="11">Potassium channel domain-containing protein</fullName>
    </recommendedName>
</protein>
<comment type="subcellular location">
    <subcellularLocation>
        <location evidence="1">Membrane</location>
        <topology evidence="1">Multi-pass membrane protein</topology>
    </subcellularLocation>
</comment>
<dbReference type="GO" id="GO:0005886">
    <property type="term" value="C:plasma membrane"/>
    <property type="evidence" value="ECO:0007669"/>
    <property type="project" value="TreeGrafter"/>
</dbReference>
<comment type="caution">
    <text evidence="12">The sequence shown here is derived from an EMBL/GenBank/DDBJ whole genome shotgun (WGS) entry which is preliminary data.</text>
</comment>
<keyword evidence="6 9" id="KW-0406">Ion transport</keyword>
<dbReference type="PRINTS" id="PR01333">
    <property type="entry name" value="2POREKCHANEL"/>
</dbReference>
<comment type="similarity">
    <text evidence="9">Belongs to the two pore domain potassium channel (TC 1.A.1.8) family.</text>
</comment>
<evidence type="ECO:0000313" key="12">
    <source>
        <dbReference type="EMBL" id="CAB1460525.1"/>
    </source>
</evidence>
<dbReference type="PANTHER" id="PTHR11003:SF264">
    <property type="entry name" value="POTASSIUM CHANNEL SUBFAMILY K MEMBER 13-LIKE"/>
    <property type="match status" value="1"/>
</dbReference>
<keyword evidence="8 9" id="KW-0407">Ion channel</keyword>
<evidence type="ECO:0000256" key="8">
    <source>
        <dbReference type="ARBA" id="ARBA00023303"/>
    </source>
</evidence>